<protein>
    <submittedName>
        <fullName evidence="1">Uncharacterized protein</fullName>
    </submittedName>
</protein>
<proteinExistence type="predicted"/>
<sequence>MKLRIKRPKSPPPPINSNLVFIIRTQGRLISSNGVFARATDCLFQKLLKVKDNHLSIIYTRMKRTLRTSYSKRDTQE</sequence>
<gene>
    <name evidence="1" type="ORF">BOLC6T40391H</name>
</gene>
<reference evidence="1" key="1">
    <citation type="submission" date="2018-11" db="EMBL/GenBank/DDBJ databases">
        <authorList>
            <consortium name="Genoscope - CEA"/>
            <person name="William W."/>
        </authorList>
    </citation>
    <scope>NUCLEOTIDE SEQUENCE</scope>
</reference>
<dbReference type="AlphaFoldDB" id="A0A3P6GF65"/>
<organism evidence="1">
    <name type="scientific">Brassica oleracea</name>
    <name type="common">Wild cabbage</name>
    <dbReference type="NCBI Taxonomy" id="3712"/>
    <lineage>
        <taxon>Eukaryota</taxon>
        <taxon>Viridiplantae</taxon>
        <taxon>Streptophyta</taxon>
        <taxon>Embryophyta</taxon>
        <taxon>Tracheophyta</taxon>
        <taxon>Spermatophyta</taxon>
        <taxon>Magnoliopsida</taxon>
        <taxon>eudicotyledons</taxon>
        <taxon>Gunneridae</taxon>
        <taxon>Pentapetalae</taxon>
        <taxon>rosids</taxon>
        <taxon>malvids</taxon>
        <taxon>Brassicales</taxon>
        <taxon>Brassicaceae</taxon>
        <taxon>Brassiceae</taxon>
        <taxon>Brassica</taxon>
    </lineage>
</organism>
<accession>A0A3P6GF65</accession>
<name>A0A3P6GF65_BRAOL</name>
<evidence type="ECO:0000313" key="1">
    <source>
        <dbReference type="EMBL" id="VDD64938.1"/>
    </source>
</evidence>
<dbReference type="EMBL" id="LR031880">
    <property type="protein sequence ID" value="VDD64938.1"/>
    <property type="molecule type" value="Genomic_DNA"/>
</dbReference>